<dbReference type="InterPro" id="IPR029062">
    <property type="entry name" value="Class_I_gatase-like"/>
</dbReference>
<dbReference type="CDD" id="cd01741">
    <property type="entry name" value="GATase1_1"/>
    <property type="match status" value="1"/>
</dbReference>
<reference evidence="2" key="1">
    <citation type="submission" date="2020-05" db="EMBL/GenBank/DDBJ databases">
        <authorList>
            <person name="Chiriac C."/>
            <person name="Salcher M."/>
            <person name="Ghai R."/>
            <person name="Kavagutti S V."/>
        </authorList>
    </citation>
    <scope>NUCLEOTIDE SEQUENCE</scope>
</reference>
<feature type="domain" description="Glutamine amidotransferase" evidence="1">
    <location>
        <begin position="165"/>
        <end position="268"/>
    </location>
</feature>
<dbReference type="AlphaFoldDB" id="A0A6J6KZS8"/>
<evidence type="ECO:0000259" key="1">
    <source>
        <dbReference type="Pfam" id="PF00117"/>
    </source>
</evidence>
<dbReference type="PANTHER" id="PTHR42695">
    <property type="entry name" value="GLUTAMINE AMIDOTRANSFERASE YLR126C-RELATED"/>
    <property type="match status" value="1"/>
</dbReference>
<protein>
    <submittedName>
        <fullName evidence="2">Unannotated protein</fullName>
    </submittedName>
</protein>
<dbReference type="PROSITE" id="PS51273">
    <property type="entry name" value="GATASE_TYPE_1"/>
    <property type="match status" value="1"/>
</dbReference>
<gene>
    <name evidence="2" type="ORF">UFOPK2166_00979</name>
</gene>
<accession>A0A6J6KZS8</accession>
<evidence type="ECO:0000313" key="2">
    <source>
        <dbReference type="EMBL" id="CAB4653824.1"/>
    </source>
</evidence>
<dbReference type="EMBL" id="CAEZWB010000138">
    <property type="protein sequence ID" value="CAB4653824.1"/>
    <property type="molecule type" value="Genomic_DNA"/>
</dbReference>
<dbReference type="SUPFAM" id="SSF52317">
    <property type="entry name" value="Class I glutamine amidotransferase-like"/>
    <property type="match status" value="1"/>
</dbReference>
<organism evidence="2">
    <name type="scientific">freshwater metagenome</name>
    <dbReference type="NCBI Taxonomy" id="449393"/>
    <lineage>
        <taxon>unclassified sequences</taxon>
        <taxon>metagenomes</taxon>
        <taxon>ecological metagenomes</taxon>
    </lineage>
</organism>
<dbReference type="InterPro" id="IPR017926">
    <property type="entry name" value="GATASE"/>
</dbReference>
<name>A0A6J6KZS8_9ZZZZ</name>
<dbReference type="Gene3D" id="3.40.50.880">
    <property type="match status" value="1"/>
</dbReference>
<dbReference type="PANTHER" id="PTHR42695:SF5">
    <property type="entry name" value="GLUTAMINE AMIDOTRANSFERASE YLR126C-RELATED"/>
    <property type="match status" value="1"/>
</dbReference>
<sequence length="333" mass="36244">MFGGKRKALCVVAGAARDYAGFFGVAKLRELVHGATDFECSGALQVFGFEHHLAAEALAEICGGNDRCVQHYAFAALAGGRNICWRWVACSHVPTTVLLVRALLIANAGDADAGFVGQRFEEYDFSFKHVVREYPNEWPAIDGIDLVVHLGSSWSVYWDDVSRNVAAESELIREAHRRGIPLFGICFGAQIMAHALGGSAERAKKAEIGWHDVIATPTYKVLAGTWMQWHYDTFSAPADAQVLALSDAGPQAIQMGRSFATQFHPEANEAIVSRWMGGEGAAELAAIELMPSTLIERTRSEVERSGPAAQALVDWYLAEVASTPMPKAKRGRH</sequence>
<dbReference type="InterPro" id="IPR044992">
    <property type="entry name" value="ChyE-like"/>
</dbReference>
<dbReference type="Pfam" id="PF00117">
    <property type="entry name" value="GATase"/>
    <property type="match status" value="1"/>
</dbReference>
<dbReference type="GO" id="GO:0005829">
    <property type="term" value="C:cytosol"/>
    <property type="evidence" value="ECO:0007669"/>
    <property type="project" value="TreeGrafter"/>
</dbReference>
<proteinExistence type="predicted"/>